<dbReference type="OrthoDB" id="9797252at2"/>
<dbReference type="Gene3D" id="3.40.50.150">
    <property type="entry name" value="Vaccinia Virus protein VP39"/>
    <property type="match status" value="1"/>
</dbReference>
<dbReference type="Proteomes" id="UP000288178">
    <property type="component" value="Unassembled WGS sequence"/>
</dbReference>
<dbReference type="RefSeq" id="WP_128201360.1">
    <property type="nucleotide sequence ID" value="NZ_SACT01000013.1"/>
</dbReference>
<dbReference type="EMBL" id="SACT01000013">
    <property type="protein sequence ID" value="RVT47702.1"/>
    <property type="molecule type" value="Genomic_DNA"/>
</dbReference>
<comment type="caution">
    <text evidence="2">The sequence shown here is derived from an EMBL/GenBank/DDBJ whole genome shotgun (WGS) entry which is preliminary data.</text>
</comment>
<organism evidence="2 3">
    <name type="scientific">Rubrivivax albus</name>
    <dbReference type="NCBI Taxonomy" id="2499835"/>
    <lineage>
        <taxon>Bacteria</taxon>
        <taxon>Pseudomonadati</taxon>
        <taxon>Pseudomonadota</taxon>
        <taxon>Betaproteobacteria</taxon>
        <taxon>Burkholderiales</taxon>
        <taxon>Sphaerotilaceae</taxon>
        <taxon>Rubrivivax</taxon>
    </lineage>
</organism>
<dbReference type="Pfam" id="PF08241">
    <property type="entry name" value="Methyltransf_11"/>
    <property type="match status" value="1"/>
</dbReference>
<sequence>MPDALKLRQAVWSRHWASGAGHSCAGSFGRDYGGEIAAFWRAMHATTPSGACVLDLATGGGAVPRLLLHSRPDLPVDLHAVDLATTAPAWVRERPPGAPGRVTFHGGTRVEALPLRAASVDLVTSQYGIEYAEVDAALDEVLRVRAPRGRIAFVLHHAESRPVRLAAIELAHLAMLLGPDGLVAACAAMLRPMAQAATREGRARLAQDSTAHAARQAFNAAQSAVTARGRAQPDGADVLGEAQDAAAQLLALAGQRGEAVAHDAHARWLQHLQDARLRLEELRRCALDAPALQGWVQRLQRHGLKVETATLAEGPHLMGWTLLAA</sequence>
<dbReference type="GO" id="GO:0008757">
    <property type="term" value="F:S-adenosylmethionine-dependent methyltransferase activity"/>
    <property type="evidence" value="ECO:0007669"/>
    <property type="project" value="InterPro"/>
</dbReference>
<proteinExistence type="predicted"/>
<reference evidence="2 3" key="1">
    <citation type="submission" date="2019-01" db="EMBL/GenBank/DDBJ databases">
        <authorList>
            <person name="Chen W.-M."/>
        </authorList>
    </citation>
    <scope>NUCLEOTIDE SEQUENCE [LARGE SCALE GENOMIC DNA]</scope>
    <source>
        <strain evidence="2 3">ICH-3</strain>
    </source>
</reference>
<name>A0A3S2TM29_9BURK</name>
<keyword evidence="2" id="KW-0808">Transferase</keyword>
<protein>
    <submittedName>
        <fullName evidence="2">Class I SAM-dependent methyltransferase</fullName>
    </submittedName>
</protein>
<evidence type="ECO:0000313" key="2">
    <source>
        <dbReference type="EMBL" id="RVT47702.1"/>
    </source>
</evidence>
<evidence type="ECO:0000313" key="3">
    <source>
        <dbReference type="Proteomes" id="UP000288178"/>
    </source>
</evidence>
<dbReference type="AlphaFoldDB" id="A0A3S2TM29"/>
<dbReference type="SUPFAM" id="SSF53335">
    <property type="entry name" value="S-adenosyl-L-methionine-dependent methyltransferases"/>
    <property type="match status" value="1"/>
</dbReference>
<dbReference type="InterPro" id="IPR029063">
    <property type="entry name" value="SAM-dependent_MTases_sf"/>
</dbReference>
<keyword evidence="3" id="KW-1185">Reference proteome</keyword>
<dbReference type="CDD" id="cd02440">
    <property type="entry name" value="AdoMet_MTases"/>
    <property type="match status" value="1"/>
</dbReference>
<feature type="domain" description="Methyltransferase type 11" evidence="1">
    <location>
        <begin position="54"/>
        <end position="153"/>
    </location>
</feature>
<gene>
    <name evidence="2" type="ORF">ENE75_23665</name>
</gene>
<keyword evidence="2" id="KW-0489">Methyltransferase</keyword>
<dbReference type="GO" id="GO:0032259">
    <property type="term" value="P:methylation"/>
    <property type="evidence" value="ECO:0007669"/>
    <property type="project" value="UniProtKB-KW"/>
</dbReference>
<evidence type="ECO:0000259" key="1">
    <source>
        <dbReference type="Pfam" id="PF08241"/>
    </source>
</evidence>
<dbReference type="InterPro" id="IPR013216">
    <property type="entry name" value="Methyltransf_11"/>
</dbReference>
<accession>A0A3S2TM29</accession>